<reference evidence="2 3" key="1">
    <citation type="submission" date="2019-01" db="EMBL/GenBank/DDBJ databases">
        <title>Draft genome sequence of Psathyrella aberdarensis IHI B618.</title>
        <authorList>
            <person name="Buettner E."/>
            <person name="Kellner H."/>
        </authorList>
    </citation>
    <scope>NUCLEOTIDE SEQUENCE [LARGE SCALE GENOMIC DNA]</scope>
    <source>
        <strain evidence="2 3">IHI B618</strain>
    </source>
</reference>
<evidence type="ECO:0000313" key="3">
    <source>
        <dbReference type="Proteomes" id="UP000290288"/>
    </source>
</evidence>
<dbReference type="Proteomes" id="UP000290288">
    <property type="component" value="Unassembled WGS sequence"/>
</dbReference>
<gene>
    <name evidence="2" type="ORF">EST38_g7397</name>
</gene>
<organism evidence="2 3">
    <name type="scientific">Candolleomyces aberdarensis</name>
    <dbReference type="NCBI Taxonomy" id="2316362"/>
    <lineage>
        <taxon>Eukaryota</taxon>
        <taxon>Fungi</taxon>
        <taxon>Dikarya</taxon>
        <taxon>Basidiomycota</taxon>
        <taxon>Agaricomycotina</taxon>
        <taxon>Agaricomycetes</taxon>
        <taxon>Agaricomycetidae</taxon>
        <taxon>Agaricales</taxon>
        <taxon>Agaricineae</taxon>
        <taxon>Psathyrellaceae</taxon>
        <taxon>Candolleomyces</taxon>
    </lineage>
</organism>
<name>A0A4Q2DIJ0_9AGAR</name>
<evidence type="ECO:0000313" key="2">
    <source>
        <dbReference type="EMBL" id="RXW18455.1"/>
    </source>
</evidence>
<sequence>MRASERERHSQSSHNAAGHPGRSAPNTHWAYFQLPKGLGNDCKTILGDTTVLAGGTVFTDEIGIKLKPTTPTC</sequence>
<evidence type="ECO:0000256" key="1">
    <source>
        <dbReference type="SAM" id="MobiDB-lite"/>
    </source>
</evidence>
<protein>
    <submittedName>
        <fullName evidence="2">Uncharacterized protein</fullName>
    </submittedName>
</protein>
<keyword evidence="3" id="KW-1185">Reference proteome</keyword>
<dbReference type="EMBL" id="SDEE01000264">
    <property type="protein sequence ID" value="RXW18455.1"/>
    <property type="molecule type" value="Genomic_DNA"/>
</dbReference>
<dbReference type="AlphaFoldDB" id="A0A4Q2DIJ0"/>
<feature type="region of interest" description="Disordered" evidence="1">
    <location>
        <begin position="1"/>
        <end position="27"/>
    </location>
</feature>
<feature type="compositionally biased region" description="Basic and acidic residues" evidence="1">
    <location>
        <begin position="1"/>
        <end position="10"/>
    </location>
</feature>
<comment type="caution">
    <text evidence="2">The sequence shown here is derived from an EMBL/GenBank/DDBJ whole genome shotgun (WGS) entry which is preliminary data.</text>
</comment>
<accession>A0A4Q2DIJ0</accession>
<proteinExistence type="predicted"/>